<evidence type="ECO:0000256" key="1">
    <source>
        <dbReference type="ARBA" id="ARBA00004651"/>
    </source>
</evidence>
<proteinExistence type="inferred from homology"/>
<feature type="transmembrane region" description="Helical" evidence="7">
    <location>
        <begin position="592"/>
        <end position="616"/>
    </location>
</feature>
<dbReference type="STRING" id="1909395.BKM31_45780"/>
<dbReference type="Proteomes" id="UP000190797">
    <property type="component" value="Chromosome"/>
</dbReference>
<gene>
    <name evidence="9" type="ORF">BKM31_45780</name>
</gene>
<evidence type="ECO:0000256" key="3">
    <source>
        <dbReference type="ARBA" id="ARBA00022692"/>
    </source>
</evidence>
<feature type="transmembrane region" description="Helical" evidence="7">
    <location>
        <begin position="233"/>
        <end position="257"/>
    </location>
</feature>
<organism evidence="9 10">
    <name type="scientific">[Actinomadura] parvosata subsp. kistnae</name>
    <dbReference type="NCBI Taxonomy" id="1909395"/>
    <lineage>
        <taxon>Bacteria</taxon>
        <taxon>Bacillati</taxon>
        <taxon>Actinomycetota</taxon>
        <taxon>Actinomycetes</taxon>
        <taxon>Streptosporangiales</taxon>
        <taxon>Streptosporangiaceae</taxon>
        <taxon>Nonomuraea</taxon>
    </lineage>
</organism>
<protein>
    <recommendedName>
        <fullName evidence="8">ABC3 transporter permease C-terminal domain-containing protein</fullName>
    </recommendedName>
</protein>
<accession>A0A1V0AC56</accession>
<comment type="similarity">
    <text evidence="6">Belongs to the ABC-4 integral membrane protein family.</text>
</comment>
<dbReference type="GO" id="GO:0005886">
    <property type="term" value="C:plasma membrane"/>
    <property type="evidence" value="ECO:0007669"/>
    <property type="project" value="UniProtKB-SubCell"/>
</dbReference>
<keyword evidence="4 7" id="KW-1133">Transmembrane helix</keyword>
<feature type="transmembrane region" description="Helical" evidence="7">
    <location>
        <begin position="12"/>
        <end position="36"/>
    </location>
</feature>
<feature type="domain" description="ABC3 transporter permease C-terminal" evidence="8">
    <location>
        <begin position="506"/>
        <end position="619"/>
    </location>
</feature>
<evidence type="ECO:0000256" key="5">
    <source>
        <dbReference type="ARBA" id="ARBA00023136"/>
    </source>
</evidence>
<dbReference type="EMBL" id="CP017717">
    <property type="protein sequence ID" value="AQZ67808.1"/>
    <property type="molecule type" value="Genomic_DNA"/>
</dbReference>
<evidence type="ECO:0000256" key="2">
    <source>
        <dbReference type="ARBA" id="ARBA00022475"/>
    </source>
</evidence>
<dbReference type="KEGG" id="noa:BKM31_45780"/>
<evidence type="ECO:0000256" key="6">
    <source>
        <dbReference type="ARBA" id="ARBA00038076"/>
    </source>
</evidence>
<dbReference type="PANTHER" id="PTHR30572:SF4">
    <property type="entry name" value="ABC TRANSPORTER PERMEASE YTRF"/>
    <property type="match status" value="1"/>
</dbReference>
<keyword evidence="5 7" id="KW-0472">Membrane</keyword>
<feature type="transmembrane region" description="Helical" evidence="7">
    <location>
        <begin position="204"/>
        <end position="227"/>
    </location>
</feature>
<feature type="domain" description="ABC3 transporter permease C-terminal" evidence="8">
    <location>
        <begin position="62"/>
        <end position="178"/>
    </location>
</feature>
<evidence type="ECO:0000256" key="4">
    <source>
        <dbReference type="ARBA" id="ARBA00022989"/>
    </source>
</evidence>
<dbReference type="Pfam" id="PF02687">
    <property type="entry name" value="FtsX"/>
    <property type="match status" value="2"/>
</dbReference>
<dbReference type="AlphaFoldDB" id="A0A1V0AC56"/>
<name>A0A1V0AC56_9ACTN</name>
<keyword evidence="10" id="KW-1185">Reference proteome</keyword>
<feature type="transmembrane region" description="Helical" evidence="7">
    <location>
        <begin position="152"/>
        <end position="172"/>
    </location>
</feature>
<comment type="subcellular location">
    <subcellularLocation>
        <location evidence="1">Cell membrane</location>
        <topology evidence="1">Multi-pass membrane protein</topology>
    </subcellularLocation>
</comment>
<feature type="transmembrane region" description="Helical" evidence="7">
    <location>
        <begin position="547"/>
        <end position="580"/>
    </location>
</feature>
<feature type="transmembrane region" description="Helical" evidence="7">
    <location>
        <begin position="56"/>
        <end position="82"/>
    </location>
</feature>
<evidence type="ECO:0000313" key="10">
    <source>
        <dbReference type="Proteomes" id="UP000190797"/>
    </source>
</evidence>
<evidence type="ECO:0000256" key="7">
    <source>
        <dbReference type="SAM" id="Phobius"/>
    </source>
</evidence>
<evidence type="ECO:0000313" key="9">
    <source>
        <dbReference type="EMBL" id="AQZ67808.1"/>
    </source>
</evidence>
<feature type="transmembrane region" description="Helical" evidence="7">
    <location>
        <begin position="500"/>
        <end position="526"/>
    </location>
</feature>
<keyword evidence="3 7" id="KW-0812">Transmembrane</keyword>
<dbReference type="InterPro" id="IPR050250">
    <property type="entry name" value="Macrolide_Exporter_MacB"/>
</dbReference>
<sequence>MLSVALSTLRTRWVAFSGAFVALALGVGIIAAIALVMSSAIEGYDRDRTAMTGTVVLLGVSAGVAGFVTIFVVASTFAFAVIQRTRELALLRLVGATPRQVRGMILAEALLLGGAGCVAGCLISLAGAPALAATLVSGGIAPSWFRAGISPGPLLLACLAGLAVAVLGVTAASRRAATVRPTEALRESTGETPGSRRVWSARTWWGLGFLVVALMGMGVIAVALPEISTVPVVYLWVLLMPIAAAALLAPVLTPALLRLLTWPWARGGAIGVLVRENTLTMVRRTAATAVPVLLTVGLSLTLLGALETIGQARVAEAAGQVRAGHVLVPAGGSGIDAAALERARSVPGVEVAALSPVTVRRTDDFGVTEDLFGYATAPGPLAATTDLPLAAGSLRALGRDSIVVNEAWEVDVGRRVEVTPEGGRPVQLTVAAVVEGGVGGADFYLDASRASGVPAELAYVRAPAEAAAALREALKGTGVTLLTRDEWAATVRDSDQGTSVIGMMVTLGIAVVYSCISIVNTMVMAAAGRRRDLVMLRLAGATRRQAVLSLLAESIVVVAVGMVLAAVAAAVGFAGLLAALTQLLPAASLTIPWAPVVALTAAGALLAIVATTLTAGATLRAPALARAVAAE</sequence>
<dbReference type="GO" id="GO:0022857">
    <property type="term" value="F:transmembrane transporter activity"/>
    <property type="evidence" value="ECO:0007669"/>
    <property type="project" value="TreeGrafter"/>
</dbReference>
<dbReference type="PANTHER" id="PTHR30572">
    <property type="entry name" value="MEMBRANE COMPONENT OF TRANSPORTER-RELATED"/>
    <property type="match status" value="1"/>
</dbReference>
<reference evidence="10" key="1">
    <citation type="journal article" date="2017" name="Med. Chem. Commun.">
        <title>Nonomuraea sp. ATCC 55076 harbours the largest actinomycete chromosome to date and the kistamicin biosynthetic gene cluster.</title>
        <authorList>
            <person name="Nazari B."/>
            <person name="Forneris C.C."/>
            <person name="Gibson M.I."/>
            <person name="Moon K."/>
            <person name="Schramma K.R."/>
            <person name="Seyedsayamdost M.R."/>
        </authorList>
    </citation>
    <scope>NUCLEOTIDE SEQUENCE [LARGE SCALE GENOMIC DNA]</scope>
    <source>
        <strain evidence="10">ATCC 55076</strain>
    </source>
</reference>
<feature type="transmembrane region" description="Helical" evidence="7">
    <location>
        <begin position="285"/>
        <end position="306"/>
    </location>
</feature>
<dbReference type="InterPro" id="IPR003838">
    <property type="entry name" value="ABC3_permease_C"/>
</dbReference>
<keyword evidence="2" id="KW-1003">Cell membrane</keyword>
<evidence type="ECO:0000259" key="8">
    <source>
        <dbReference type="Pfam" id="PF02687"/>
    </source>
</evidence>
<feature type="transmembrane region" description="Helical" evidence="7">
    <location>
        <begin position="109"/>
        <end position="132"/>
    </location>
</feature>